<dbReference type="Proteomes" id="UP001595898">
    <property type="component" value="Unassembled WGS sequence"/>
</dbReference>
<keyword evidence="1" id="KW-0472">Membrane</keyword>
<reference evidence="2 3" key="1">
    <citation type="journal article" date="2019" name="Int. J. Syst. Evol. Microbiol.">
        <title>The Global Catalogue of Microorganisms (GCM) 10K type strain sequencing project: providing services to taxonomists for standard genome sequencing and annotation.</title>
        <authorList>
            <consortium name="The Broad Institute Genomics Platform"/>
            <consortium name="The Broad Institute Genome Sequencing Center for Infectious Disease"/>
            <person name="Wu L."/>
            <person name="Ma J."/>
        </authorList>
    </citation>
    <scope>NUCLEOTIDE SEQUENCE [LARGE SCALE GENOMIC DNA]</scope>
    <source>
        <strain evidence="2 3">WLHS5</strain>
    </source>
</reference>
<sequence>MSYLLGFPTPVVEVFLTLVVLFLVASIYLGTRMEGTMDVRETEPVDERDVREVTD</sequence>
<keyword evidence="1" id="KW-0812">Transmembrane</keyword>
<evidence type="ECO:0000313" key="3">
    <source>
        <dbReference type="Proteomes" id="UP001595898"/>
    </source>
</evidence>
<feature type="transmembrane region" description="Helical" evidence="1">
    <location>
        <begin position="12"/>
        <end position="30"/>
    </location>
</feature>
<dbReference type="EMBL" id="JBHSFA010000002">
    <property type="protein sequence ID" value="MFC4541297.1"/>
    <property type="molecule type" value="Genomic_DNA"/>
</dbReference>
<name>A0ABD5PLL5_9EURY</name>
<keyword evidence="3" id="KW-1185">Reference proteome</keyword>
<evidence type="ECO:0000256" key="1">
    <source>
        <dbReference type="SAM" id="Phobius"/>
    </source>
</evidence>
<accession>A0ABD5PLL5</accession>
<protein>
    <submittedName>
        <fullName evidence="2">Uncharacterized protein</fullName>
    </submittedName>
</protein>
<dbReference type="RefSeq" id="WP_250139433.1">
    <property type="nucleotide sequence ID" value="NZ_JALIQP010000001.1"/>
</dbReference>
<proteinExistence type="predicted"/>
<comment type="caution">
    <text evidence="2">The sequence shown here is derived from an EMBL/GenBank/DDBJ whole genome shotgun (WGS) entry which is preliminary data.</text>
</comment>
<organism evidence="2 3">
    <name type="scientific">Halosolutus amylolyticus</name>
    <dbReference type="NCBI Taxonomy" id="2932267"/>
    <lineage>
        <taxon>Archaea</taxon>
        <taxon>Methanobacteriati</taxon>
        <taxon>Methanobacteriota</taxon>
        <taxon>Stenosarchaea group</taxon>
        <taxon>Halobacteria</taxon>
        <taxon>Halobacteriales</taxon>
        <taxon>Natrialbaceae</taxon>
        <taxon>Halosolutus</taxon>
    </lineage>
</organism>
<evidence type="ECO:0000313" key="2">
    <source>
        <dbReference type="EMBL" id="MFC4541297.1"/>
    </source>
</evidence>
<dbReference type="AlphaFoldDB" id="A0ABD5PLL5"/>
<keyword evidence="1" id="KW-1133">Transmembrane helix</keyword>
<gene>
    <name evidence="2" type="ORF">ACFO5R_05090</name>
</gene>